<evidence type="ECO:0000313" key="1">
    <source>
        <dbReference type="EMBL" id="HIU52717.1"/>
    </source>
</evidence>
<name>A0A9D1SAN3_9PROT</name>
<dbReference type="AlphaFoldDB" id="A0A9D1SAN3"/>
<dbReference type="EMBL" id="DVNC01000014">
    <property type="protein sequence ID" value="HIU52717.1"/>
    <property type="molecule type" value="Genomic_DNA"/>
</dbReference>
<dbReference type="Proteomes" id="UP000824107">
    <property type="component" value="Unassembled WGS sequence"/>
</dbReference>
<comment type="caution">
    <text evidence="1">The sequence shown here is derived from an EMBL/GenBank/DDBJ whole genome shotgun (WGS) entry which is preliminary data.</text>
</comment>
<organism evidence="1 2">
    <name type="scientific">Candidatus Scatocola faecipullorum</name>
    <dbReference type="NCBI Taxonomy" id="2840917"/>
    <lineage>
        <taxon>Bacteria</taxon>
        <taxon>Pseudomonadati</taxon>
        <taxon>Pseudomonadota</taxon>
        <taxon>Alphaproteobacteria</taxon>
        <taxon>Rhodospirillales</taxon>
        <taxon>Rhodospirillaceae</taxon>
        <taxon>Rhodospirillaceae incertae sedis</taxon>
        <taxon>Candidatus Scatocola</taxon>
    </lineage>
</organism>
<reference evidence="1" key="1">
    <citation type="submission" date="2020-10" db="EMBL/GenBank/DDBJ databases">
        <authorList>
            <person name="Gilroy R."/>
        </authorList>
    </citation>
    <scope>NUCLEOTIDE SEQUENCE</scope>
    <source>
        <strain evidence="1">ChiW3-316</strain>
    </source>
</reference>
<reference evidence="1" key="2">
    <citation type="journal article" date="2021" name="PeerJ">
        <title>Extensive microbial diversity within the chicken gut microbiome revealed by metagenomics and culture.</title>
        <authorList>
            <person name="Gilroy R."/>
            <person name="Ravi A."/>
            <person name="Getino M."/>
            <person name="Pursley I."/>
            <person name="Horton D.L."/>
            <person name="Alikhan N.F."/>
            <person name="Baker D."/>
            <person name="Gharbi K."/>
            <person name="Hall N."/>
            <person name="Watson M."/>
            <person name="Adriaenssens E.M."/>
            <person name="Foster-Nyarko E."/>
            <person name="Jarju S."/>
            <person name="Secka A."/>
            <person name="Antonio M."/>
            <person name="Oren A."/>
            <person name="Chaudhuri R.R."/>
            <person name="La Ragione R."/>
            <person name="Hildebrand F."/>
            <person name="Pallen M.J."/>
        </authorList>
    </citation>
    <scope>NUCLEOTIDE SEQUENCE</scope>
    <source>
        <strain evidence="1">ChiW3-316</strain>
    </source>
</reference>
<protein>
    <submittedName>
        <fullName evidence="1">Uncharacterized protein</fullName>
    </submittedName>
</protein>
<sequence length="80" mass="9317">MSDIKNKFKIKHKDIIDELLLREISQGNEILEVLHDLKILSIPFKGYLSESDAYIWFENKPSKIEKKQVLAALGYDVKNL</sequence>
<evidence type="ECO:0000313" key="2">
    <source>
        <dbReference type="Proteomes" id="UP000824107"/>
    </source>
</evidence>
<proteinExistence type="predicted"/>
<gene>
    <name evidence="1" type="ORF">IAD20_01395</name>
</gene>
<accession>A0A9D1SAN3</accession>